<dbReference type="InterPro" id="IPR045220">
    <property type="entry name" value="FRHB/FDHB/HCAR-like"/>
</dbReference>
<dbReference type="Proteomes" id="UP000530060">
    <property type="component" value="Unassembled WGS sequence"/>
</dbReference>
<dbReference type="InterPro" id="IPR017900">
    <property type="entry name" value="4Fe4S_Fe_S_CS"/>
</dbReference>
<organism evidence="5 6">
    <name type="scientific">Flavobacterium salmonis</name>
    <dbReference type="NCBI Taxonomy" id="2654844"/>
    <lineage>
        <taxon>Bacteria</taxon>
        <taxon>Pseudomonadati</taxon>
        <taxon>Bacteroidota</taxon>
        <taxon>Flavobacteriia</taxon>
        <taxon>Flavobacteriales</taxon>
        <taxon>Flavobacteriaceae</taxon>
        <taxon>Flavobacterium</taxon>
    </lineage>
</organism>
<dbReference type="GO" id="GO:0046872">
    <property type="term" value="F:metal ion binding"/>
    <property type="evidence" value="ECO:0007669"/>
    <property type="project" value="UniProtKB-KW"/>
</dbReference>
<dbReference type="Gene3D" id="3.30.70.20">
    <property type="match status" value="1"/>
</dbReference>
<evidence type="ECO:0000313" key="6">
    <source>
        <dbReference type="Proteomes" id="UP000530060"/>
    </source>
</evidence>
<gene>
    <name evidence="5" type="ORF">FLAT13_03816</name>
</gene>
<dbReference type="InterPro" id="IPR007525">
    <property type="entry name" value="FrhB_FdhB_C"/>
</dbReference>
<dbReference type="Pfam" id="PF04432">
    <property type="entry name" value="FrhB_FdhB_C"/>
    <property type="match status" value="1"/>
</dbReference>
<dbReference type="PROSITE" id="PS51379">
    <property type="entry name" value="4FE4S_FER_2"/>
    <property type="match status" value="2"/>
</dbReference>
<evidence type="ECO:0000259" key="4">
    <source>
        <dbReference type="PROSITE" id="PS51379"/>
    </source>
</evidence>
<keyword evidence="6" id="KW-1185">Reference proteome</keyword>
<sequence length="406" mass="46138">MAFSKLNDEILKKDLCTGCGACDLVCPKDYIKFNEVFAEPITSNIENLNCGDCNLCYDVCPGFDAKTAENEKIIFGRVRKDEERWLGITEKLYGGKSNDPEVFNRSSSGGCVTTFLQAATKRYQIDYILVMGRDEIKPWRSAPILVQDASKLLNYCQSTYQLSPYLGKLKKIYRDHPEKNIAIVGLACHIQAIRKLQQIKGEIGEWAKNKIKFLIETACSSNTTYAGTEEIIKEIAGLELEDVKSIHYREGKYPGNIVIQTLSDDTYEVPFWKALHCFKKNKTHRCLSCADWMSGLSDVSVSDGDPNIFKSSLGLDDIEKHGRVFIRTKIGIELANYAVDNDFITLWEINFGDINKNLGLERKKNRRIFYEQGNSPIPLAPILNFKENSEYITDEELIKIPIQFKN</sequence>
<evidence type="ECO:0000256" key="1">
    <source>
        <dbReference type="ARBA" id="ARBA00022723"/>
    </source>
</evidence>
<dbReference type="InterPro" id="IPR007516">
    <property type="entry name" value="Co_F420_Hydgase/DH_bsu_N"/>
</dbReference>
<dbReference type="RefSeq" id="WP_180910015.1">
    <property type="nucleotide sequence ID" value="NZ_CAIJDP010000082.1"/>
</dbReference>
<dbReference type="Pfam" id="PF04422">
    <property type="entry name" value="FrhB_FdhB_N"/>
    <property type="match status" value="1"/>
</dbReference>
<dbReference type="AlphaFoldDB" id="A0A6V6Z6F6"/>
<accession>A0A6V6Z6F6</accession>
<dbReference type="PROSITE" id="PS00198">
    <property type="entry name" value="4FE4S_FER_1"/>
    <property type="match status" value="2"/>
</dbReference>
<dbReference type="EMBL" id="CAIJDP010000082">
    <property type="protein sequence ID" value="CAD0007368.1"/>
    <property type="molecule type" value="Genomic_DNA"/>
</dbReference>
<feature type="domain" description="4Fe-4S ferredoxin-type" evidence="4">
    <location>
        <begin position="7"/>
        <end position="36"/>
    </location>
</feature>
<dbReference type="GO" id="GO:0052592">
    <property type="term" value="F:oxidoreductase activity, acting on CH or CH2 groups, with an iron-sulfur protein as acceptor"/>
    <property type="evidence" value="ECO:0007669"/>
    <property type="project" value="TreeGrafter"/>
</dbReference>
<feature type="domain" description="4Fe-4S ferredoxin-type" evidence="4">
    <location>
        <begin position="39"/>
        <end position="71"/>
    </location>
</feature>
<keyword evidence="1" id="KW-0479">Metal-binding</keyword>
<dbReference type="InterPro" id="IPR017896">
    <property type="entry name" value="4Fe4S_Fe-S-bd"/>
</dbReference>
<dbReference type="SUPFAM" id="SSF54862">
    <property type="entry name" value="4Fe-4S ferredoxins"/>
    <property type="match status" value="1"/>
</dbReference>
<keyword evidence="3" id="KW-0411">Iron-sulfur</keyword>
<evidence type="ECO:0000313" key="5">
    <source>
        <dbReference type="EMBL" id="CAD0007368.1"/>
    </source>
</evidence>
<name>A0A6V6Z6F6_9FLAO</name>
<keyword evidence="2" id="KW-0408">Iron</keyword>
<evidence type="ECO:0000256" key="3">
    <source>
        <dbReference type="ARBA" id="ARBA00023014"/>
    </source>
</evidence>
<reference evidence="5 6" key="1">
    <citation type="submission" date="2020-06" db="EMBL/GenBank/DDBJ databases">
        <authorList>
            <person name="Criscuolo A."/>
        </authorList>
    </citation>
    <scope>NUCLEOTIDE SEQUENCE [LARGE SCALE GENOMIC DNA]</scope>
    <source>
        <strain evidence="6">CIP 111411</strain>
    </source>
</reference>
<dbReference type="PANTHER" id="PTHR31332:SF0">
    <property type="entry name" value="7-HYDROXYMETHYL CHLOROPHYLL A REDUCTASE, CHLOROPLASTIC"/>
    <property type="match status" value="1"/>
</dbReference>
<protein>
    <recommendedName>
        <fullName evidence="4">4Fe-4S ferredoxin-type domain-containing protein</fullName>
    </recommendedName>
</protein>
<dbReference type="GO" id="GO:0051536">
    <property type="term" value="F:iron-sulfur cluster binding"/>
    <property type="evidence" value="ECO:0007669"/>
    <property type="project" value="UniProtKB-KW"/>
</dbReference>
<dbReference type="PANTHER" id="PTHR31332">
    <property type="entry name" value="7-HYDROXYMETHYL CHLOROPHYLL A REDUCTASE, CHLOROPLASTIC"/>
    <property type="match status" value="1"/>
</dbReference>
<evidence type="ECO:0000256" key="2">
    <source>
        <dbReference type="ARBA" id="ARBA00023004"/>
    </source>
</evidence>
<comment type="caution">
    <text evidence="5">The sequence shown here is derived from an EMBL/GenBank/DDBJ whole genome shotgun (WGS) entry which is preliminary data.</text>
</comment>
<dbReference type="Pfam" id="PF12838">
    <property type="entry name" value="Fer4_7"/>
    <property type="match status" value="1"/>
</dbReference>
<proteinExistence type="predicted"/>